<dbReference type="STRING" id="394264.SAMN04488040_3234"/>
<dbReference type="OrthoDB" id="7838463at2"/>
<dbReference type="Pfam" id="PF03170">
    <property type="entry name" value="BcsB"/>
    <property type="match status" value="1"/>
</dbReference>
<dbReference type="Proteomes" id="UP000199239">
    <property type="component" value="Unassembled WGS sequence"/>
</dbReference>
<organism evidence="2 3">
    <name type="scientific">Sulfitobacter marinus</name>
    <dbReference type="NCBI Taxonomy" id="394264"/>
    <lineage>
        <taxon>Bacteria</taxon>
        <taxon>Pseudomonadati</taxon>
        <taxon>Pseudomonadota</taxon>
        <taxon>Alphaproteobacteria</taxon>
        <taxon>Rhodobacterales</taxon>
        <taxon>Roseobacteraceae</taxon>
        <taxon>Sulfitobacter</taxon>
    </lineage>
</organism>
<keyword evidence="3" id="KW-1185">Reference proteome</keyword>
<keyword evidence="1" id="KW-0472">Membrane</keyword>
<gene>
    <name evidence="2" type="ORF">SAMN04488040_3234</name>
</gene>
<dbReference type="GO" id="GO:0005886">
    <property type="term" value="C:plasma membrane"/>
    <property type="evidence" value="ECO:0007669"/>
    <property type="project" value="UniProtKB-SubCell"/>
</dbReference>
<evidence type="ECO:0000313" key="3">
    <source>
        <dbReference type="Proteomes" id="UP000199239"/>
    </source>
</evidence>
<sequence>MRLIGIGLLAFVLMGAAFTLSYLDAWQRGMHHVRGLVNGPQLVFETSAPLQSKFGSNETVIYRGDTATPIILSGLPAYQNAIFGLPVDTRPTEGYLQIDATYQVLSEVEGTLRISLNGTRRAEVLLRPGEVKKSVQIILTPADLAGDKIEVSFSMIGERPNAGCSAETSQVATVEIEPSSALFLALDSPIESARDRMISSSGAATVGWSPWFTATRRTNQMIAAAQLVRRNTKVNFVAGNAANVLTTPELKILAAEEGPIVEPPKQWPLAVAATGPNAGLRRFQRRVSWRTRYDLTEYEAYEMPATFDFDLLLGFLDADAYWTVTTSLNGRVVQMDKVPVGDTSFGATVELPADLHEAVNVIEVRASSSQLLVGVCNNGPELIAEMQPDAQLIGGGPSYLGKLSELRTILAKRANVGMPEVPALTPAEAEAVALLIAAVLPEEMKIKKAPQWANITPFSRADLAVLSLEDDGTENGWLVYTHQDDDEIIAQPVSDAAIAALKLNPVTGILVQFSQAQSPQDDQ</sequence>
<accession>A0A1I6VCP0</accession>
<dbReference type="InterPro" id="IPR018513">
    <property type="entry name" value="Cell_synthase_bac"/>
</dbReference>
<evidence type="ECO:0000256" key="1">
    <source>
        <dbReference type="RuleBase" id="RU365021"/>
    </source>
</evidence>
<evidence type="ECO:0000313" key="2">
    <source>
        <dbReference type="EMBL" id="SFT11513.1"/>
    </source>
</evidence>
<keyword evidence="1" id="KW-0997">Cell inner membrane</keyword>
<comment type="pathway">
    <text evidence="1">Glycan metabolism; bacterial cellulose biosynthesis.</text>
</comment>
<comment type="subunit">
    <text evidence="1">Tightly associated with the cellulose synthase catalytic subunit.</text>
</comment>
<comment type="function">
    <text evidence="1">Binds the cellulose synthase activator, bis-(3'-5') cyclic diguanylic acid (c-di-GMP).</text>
</comment>
<keyword evidence="1" id="KW-0135">Cellulose biosynthesis</keyword>
<comment type="similarity">
    <text evidence="1">Belongs to the AcsB/BcsB family.</text>
</comment>
<dbReference type="GO" id="GO:0006011">
    <property type="term" value="P:UDP-alpha-D-glucose metabolic process"/>
    <property type="evidence" value="ECO:0007669"/>
    <property type="project" value="InterPro"/>
</dbReference>
<keyword evidence="1" id="KW-0973">c-di-GMP</keyword>
<name>A0A1I6VCP0_9RHOB</name>
<protein>
    <recommendedName>
        <fullName evidence="1">Cyclic di-GMP-binding protein</fullName>
    </recommendedName>
    <alternativeName>
        <fullName evidence="1">Cellulose synthase regulatory subunit</fullName>
    </alternativeName>
</protein>
<dbReference type="EMBL" id="FPAJ01000006">
    <property type="protein sequence ID" value="SFT11513.1"/>
    <property type="molecule type" value="Genomic_DNA"/>
</dbReference>
<keyword evidence="1" id="KW-1003">Cell membrane</keyword>
<dbReference type="Gene3D" id="2.60.120.260">
    <property type="entry name" value="Galactose-binding domain-like"/>
    <property type="match status" value="1"/>
</dbReference>
<dbReference type="GO" id="GO:0030244">
    <property type="term" value="P:cellulose biosynthetic process"/>
    <property type="evidence" value="ECO:0007669"/>
    <property type="project" value="UniProtKB-KW"/>
</dbReference>
<dbReference type="RefSeq" id="WP_093917415.1">
    <property type="nucleotide sequence ID" value="NZ_FPAJ01000006.1"/>
</dbReference>
<proteinExistence type="inferred from homology"/>
<dbReference type="AlphaFoldDB" id="A0A1I6VCP0"/>
<comment type="subcellular location">
    <subcellularLocation>
        <location evidence="1">Cell inner membrane</location>
    </subcellularLocation>
</comment>
<reference evidence="3" key="1">
    <citation type="submission" date="2016-10" db="EMBL/GenBank/DDBJ databases">
        <authorList>
            <person name="Varghese N."/>
            <person name="Submissions S."/>
        </authorList>
    </citation>
    <scope>NUCLEOTIDE SEQUENCE [LARGE SCALE GENOMIC DNA]</scope>
    <source>
        <strain evidence="3">DSM 23422</strain>
    </source>
</reference>
<dbReference type="UniPathway" id="UPA00694"/>